<proteinExistence type="predicted"/>
<keyword evidence="1" id="KW-0472">Membrane</keyword>
<reference evidence="2 3" key="1">
    <citation type="journal article" date="2018" name="Nat. Biotechnol.">
        <title>A standardized bacterial taxonomy based on genome phylogeny substantially revises the tree of life.</title>
        <authorList>
            <person name="Parks D.H."/>
            <person name="Chuvochina M."/>
            <person name="Waite D.W."/>
            <person name="Rinke C."/>
            <person name="Skarshewski A."/>
            <person name="Chaumeil P.A."/>
            <person name="Hugenholtz P."/>
        </authorList>
    </citation>
    <scope>NUCLEOTIDE SEQUENCE [LARGE SCALE GENOMIC DNA]</scope>
    <source>
        <strain evidence="2">UBA9152</strain>
    </source>
</reference>
<dbReference type="EMBL" id="DMNG01000081">
    <property type="protein sequence ID" value="HAN23898.1"/>
    <property type="molecule type" value="Genomic_DNA"/>
</dbReference>
<evidence type="ECO:0000313" key="2">
    <source>
        <dbReference type="EMBL" id="HAN23898.1"/>
    </source>
</evidence>
<feature type="transmembrane region" description="Helical" evidence="1">
    <location>
        <begin position="127"/>
        <end position="146"/>
    </location>
</feature>
<keyword evidence="1" id="KW-1133">Transmembrane helix</keyword>
<keyword evidence="1" id="KW-0812">Transmembrane</keyword>
<comment type="caution">
    <text evidence="2">The sequence shown here is derived from an EMBL/GenBank/DDBJ whole genome shotgun (WGS) entry which is preliminary data.</text>
</comment>
<accession>A0A3C1KBJ9</accession>
<dbReference type="Proteomes" id="UP000257479">
    <property type="component" value="Unassembled WGS sequence"/>
</dbReference>
<dbReference type="InterPro" id="IPR036890">
    <property type="entry name" value="HATPase_C_sf"/>
</dbReference>
<feature type="transmembrane region" description="Helical" evidence="1">
    <location>
        <begin position="102"/>
        <end position="121"/>
    </location>
</feature>
<evidence type="ECO:0000313" key="3">
    <source>
        <dbReference type="Proteomes" id="UP000257479"/>
    </source>
</evidence>
<dbReference type="Gene3D" id="3.30.565.10">
    <property type="entry name" value="Histidine kinase-like ATPase, C-terminal domain"/>
    <property type="match status" value="1"/>
</dbReference>
<sequence>AIRSRRRVNALLRSVRAELAAAQQSTEAYDRAARALVVRVVDDARTRLAQWNDPPTVEQVRAFAADAARAESHELADLAAAEPPRMPGELDVRRARLFGLRLPPVGLVGLVYLVFMLPYAVRAATPAVLVVGAVFLVIGSLATDYLPRRLSVLSGGRARAGVFLGVSVLTGFALSLASVLGGLTGIRVLIPALAFPLIAFAFAMLAAVVHALQVEQRRLSHAVASQQRALRRGTAPARAALTDAAQILHRDVQARCVLQLQTPSAGIAADIDELLAQAADVFARPAPPVGAEAVDQVIATWAHVIAVDVRIDDDARAALDGDGTLARDAYDIVAEGLLNAVKHADARRVGVSVDLTSTGAGRMLRLAVRCEGILPRGAALRPASHVRSLGAELVQVADSVVLRALLVVDPGGSRHPVVSAVHPA</sequence>
<dbReference type="AlphaFoldDB" id="A0A3C1KBJ9"/>
<feature type="transmembrane region" description="Helical" evidence="1">
    <location>
        <begin position="189"/>
        <end position="212"/>
    </location>
</feature>
<evidence type="ECO:0000256" key="1">
    <source>
        <dbReference type="SAM" id="Phobius"/>
    </source>
</evidence>
<feature type="transmembrane region" description="Helical" evidence="1">
    <location>
        <begin position="158"/>
        <end position="183"/>
    </location>
</feature>
<name>A0A3C1KBJ9_9MICO</name>
<feature type="non-terminal residue" evidence="2">
    <location>
        <position position="1"/>
    </location>
</feature>
<gene>
    <name evidence="2" type="ORF">DCP95_04915</name>
</gene>
<protein>
    <submittedName>
        <fullName evidence="2">Uncharacterized protein</fullName>
    </submittedName>
</protein>
<organism evidence="2 3">
    <name type="scientific">Microbacterium ginsengisoli</name>
    <dbReference type="NCBI Taxonomy" id="400772"/>
    <lineage>
        <taxon>Bacteria</taxon>
        <taxon>Bacillati</taxon>
        <taxon>Actinomycetota</taxon>
        <taxon>Actinomycetes</taxon>
        <taxon>Micrococcales</taxon>
        <taxon>Microbacteriaceae</taxon>
        <taxon>Microbacterium</taxon>
    </lineage>
</organism>